<dbReference type="Pfam" id="PF00672">
    <property type="entry name" value="HAMP"/>
    <property type="match status" value="1"/>
</dbReference>
<evidence type="ECO:0000259" key="12">
    <source>
        <dbReference type="PROSITE" id="PS50111"/>
    </source>
</evidence>
<reference evidence="15" key="1">
    <citation type="submission" date="2016-02" db="EMBL/GenBank/DDBJ databases">
        <authorList>
            <person name="Dunlap C."/>
        </authorList>
    </citation>
    <scope>NUCLEOTIDE SEQUENCE [LARGE SCALE GENOMIC DNA]</scope>
    <source>
        <strain evidence="15">NRRL B-41092</strain>
    </source>
</reference>
<dbReference type="FunFam" id="1.10.8.500:FF:000002">
    <property type="entry name" value="Methyl-accepting chemotaxis protein"/>
    <property type="match status" value="1"/>
</dbReference>
<keyword evidence="4" id="KW-0145">Chemotaxis</keyword>
<evidence type="ECO:0000256" key="9">
    <source>
        <dbReference type="ARBA" id="ARBA00029447"/>
    </source>
</evidence>
<dbReference type="PROSITE" id="PS50885">
    <property type="entry name" value="HAMP"/>
    <property type="match status" value="1"/>
</dbReference>
<evidence type="ECO:0000256" key="10">
    <source>
        <dbReference type="PROSITE-ProRule" id="PRU00284"/>
    </source>
</evidence>
<dbReference type="Gene3D" id="3.30.450.20">
    <property type="entry name" value="PAS domain"/>
    <property type="match status" value="2"/>
</dbReference>
<keyword evidence="5 11" id="KW-0812">Transmembrane</keyword>
<evidence type="ECO:0000256" key="4">
    <source>
        <dbReference type="ARBA" id="ARBA00022500"/>
    </source>
</evidence>
<dbReference type="GO" id="GO:0005886">
    <property type="term" value="C:plasma membrane"/>
    <property type="evidence" value="ECO:0007669"/>
    <property type="project" value="UniProtKB-SubCell"/>
</dbReference>
<keyword evidence="3" id="KW-0488">Methylation</keyword>
<dbReference type="PANTHER" id="PTHR32089:SF114">
    <property type="entry name" value="METHYL-ACCEPTING CHEMOTAXIS PROTEIN MCPB"/>
    <property type="match status" value="1"/>
</dbReference>
<evidence type="ECO:0000259" key="13">
    <source>
        <dbReference type="PROSITE" id="PS50885"/>
    </source>
</evidence>
<gene>
    <name evidence="14" type="ORF">AXI58_19135</name>
</gene>
<evidence type="ECO:0000256" key="3">
    <source>
        <dbReference type="ARBA" id="ARBA00022481"/>
    </source>
</evidence>
<keyword evidence="2" id="KW-1003">Cell membrane</keyword>
<keyword evidence="15" id="KW-1185">Reference proteome</keyword>
<dbReference type="InterPro" id="IPR003122">
    <property type="entry name" value="Tar_rcpt_lig-bd"/>
</dbReference>
<dbReference type="SUPFAM" id="SSF58104">
    <property type="entry name" value="Methyl-accepting chemotaxis protein (MCP) signaling domain"/>
    <property type="match status" value="1"/>
</dbReference>
<dbReference type="InterPro" id="IPR029151">
    <property type="entry name" value="Sensor-like_sf"/>
</dbReference>
<dbReference type="CDD" id="cd11386">
    <property type="entry name" value="MCP_signal"/>
    <property type="match status" value="1"/>
</dbReference>
<dbReference type="Pfam" id="PF00015">
    <property type="entry name" value="MCPsignal"/>
    <property type="match status" value="1"/>
</dbReference>
<evidence type="ECO:0000256" key="11">
    <source>
        <dbReference type="SAM" id="Phobius"/>
    </source>
</evidence>
<protein>
    <submittedName>
        <fullName evidence="14">Chemotaxis protein</fullName>
    </submittedName>
</protein>
<keyword evidence="8 10" id="KW-0807">Transducer</keyword>
<dbReference type="CDD" id="cd12912">
    <property type="entry name" value="PDC2_MCP_like"/>
    <property type="match status" value="1"/>
</dbReference>
<dbReference type="GO" id="GO:0006935">
    <property type="term" value="P:chemotaxis"/>
    <property type="evidence" value="ECO:0007669"/>
    <property type="project" value="UniProtKB-KW"/>
</dbReference>
<dbReference type="InterPro" id="IPR033479">
    <property type="entry name" value="dCache_1"/>
</dbReference>
<dbReference type="Proteomes" id="UP000075430">
    <property type="component" value="Unassembled WGS sequence"/>
</dbReference>
<feature type="domain" description="Methyl-accepting transducer" evidence="12">
    <location>
        <begin position="374"/>
        <end position="610"/>
    </location>
</feature>
<keyword evidence="7 11" id="KW-0472">Membrane</keyword>
<evidence type="ECO:0000313" key="15">
    <source>
        <dbReference type="Proteomes" id="UP000075430"/>
    </source>
</evidence>
<dbReference type="InterPro" id="IPR004089">
    <property type="entry name" value="MCPsignal_dom"/>
</dbReference>
<dbReference type="Gene3D" id="1.10.287.950">
    <property type="entry name" value="Methyl-accepting chemotaxis protein"/>
    <property type="match status" value="1"/>
</dbReference>
<name>A0A150F6P0_9BACI</name>
<accession>A0A150F6P0</accession>
<dbReference type="EMBL" id="LSBA01000020">
    <property type="protein sequence ID" value="KXZ17514.1"/>
    <property type="molecule type" value="Genomic_DNA"/>
</dbReference>
<dbReference type="InterPro" id="IPR003660">
    <property type="entry name" value="HAMP_dom"/>
</dbReference>
<dbReference type="SMART" id="SM00304">
    <property type="entry name" value="HAMP"/>
    <property type="match status" value="1"/>
</dbReference>
<evidence type="ECO:0000256" key="7">
    <source>
        <dbReference type="ARBA" id="ARBA00023136"/>
    </source>
</evidence>
<dbReference type="STRING" id="1793963.AXI58_19135"/>
<feature type="domain" description="HAMP" evidence="13">
    <location>
        <begin position="303"/>
        <end position="355"/>
    </location>
</feature>
<evidence type="ECO:0000256" key="1">
    <source>
        <dbReference type="ARBA" id="ARBA00004651"/>
    </source>
</evidence>
<dbReference type="AlphaFoldDB" id="A0A150F6P0"/>
<evidence type="ECO:0000256" key="2">
    <source>
        <dbReference type="ARBA" id="ARBA00022475"/>
    </source>
</evidence>
<dbReference type="CDD" id="cd12913">
    <property type="entry name" value="PDC1_MCP_like"/>
    <property type="match status" value="1"/>
</dbReference>
<comment type="similarity">
    <text evidence="9">Belongs to the methyl-accepting chemotaxis (MCP) protein family.</text>
</comment>
<dbReference type="PROSITE" id="PS50111">
    <property type="entry name" value="CHEMOTAXIS_TRANSDUC_2"/>
    <property type="match status" value="1"/>
</dbReference>
<dbReference type="PANTHER" id="PTHR32089">
    <property type="entry name" value="METHYL-ACCEPTING CHEMOTAXIS PROTEIN MCPB"/>
    <property type="match status" value="1"/>
</dbReference>
<dbReference type="SUPFAM" id="SSF103190">
    <property type="entry name" value="Sensory domain-like"/>
    <property type="match status" value="1"/>
</dbReference>
<dbReference type="GO" id="GO:0007165">
    <property type="term" value="P:signal transduction"/>
    <property type="evidence" value="ECO:0007669"/>
    <property type="project" value="UniProtKB-KW"/>
</dbReference>
<dbReference type="OrthoDB" id="9760371at2"/>
<keyword evidence="6 11" id="KW-1133">Transmembrane helix</keyword>
<feature type="transmembrane region" description="Helical" evidence="11">
    <location>
        <begin position="282"/>
        <end position="302"/>
    </location>
</feature>
<dbReference type="Pfam" id="PF02743">
    <property type="entry name" value="dCache_1"/>
    <property type="match status" value="1"/>
</dbReference>
<evidence type="ECO:0000256" key="5">
    <source>
        <dbReference type="ARBA" id="ARBA00022692"/>
    </source>
</evidence>
<organism evidence="14 15">
    <name type="scientific">Bacillus nakamurai</name>
    <dbReference type="NCBI Taxonomy" id="1793963"/>
    <lineage>
        <taxon>Bacteria</taxon>
        <taxon>Bacillati</taxon>
        <taxon>Bacillota</taxon>
        <taxon>Bacilli</taxon>
        <taxon>Bacillales</taxon>
        <taxon>Bacillaceae</taxon>
        <taxon>Bacillus</taxon>
    </lineage>
</organism>
<dbReference type="CDD" id="cd06225">
    <property type="entry name" value="HAMP"/>
    <property type="match status" value="1"/>
</dbReference>
<dbReference type="SMART" id="SM00319">
    <property type="entry name" value="TarH"/>
    <property type="match status" value="1"/>
</dbReference>
<sequence length="670" mass="72167">MKQLIHWIKQPSISKPLIAAFLAVLVLPVGILAYFSYQTAGSSLDGELIHSAQGNVNELNSVLENMLDGKLKAIDYYSESITKDKLKPKNNSLLLENMKQYVTVNDDVASVYAASNDKAYVQYPETEMPADYNPVTREWYTKAVEKNGQPVFTEPYKDALSGKTVVTIAKQTKDGSGVIALDINLDDLLKASERVQIGHKGFAFITTGDKKYIAHPTIKPGTTGSGVWTKEVFSKTSGTFEYTFEGQQKKMAFTTNKLTGWKIAGTFFVSEIHEAAAPVMKMALIILAVSLIVGGILIFYIIRSISRPLKKLVSTSAKISEGNLTEVIDISSKNEFGQLSQSFNEMSASLRSVIGVIQSSVEHVASSSEELTASAGQTSKATEHITLAIEQFSNGNESQSEKLEESAEHLSEMNAGIAEAANASAEITESAIKTSDTAGSGEALVAKTVGQMKTIDRSVQQAEAVVKGLETKSQDITSILNVINGIADQTNLLALNAAIEAARAGEYGRGFSVVAEEVRKLAVQSADSAKEIETLIQEIVKEIATSLSVFQAVNQDVKEGLNITDQTAESFKKISEMTTQISGALQHMNATLEQLAAGSQNVTNAVDDINEVAKEGSSSIQDIAASAEEQLASMEEISSSAETLAHMAEELQQVTRKFTIESENEAGKQL</sequence>
<comment type="subcellular location">
    <subcellularLocation>
        <location evidence="1">Cell membrane</location>
        <topology evidence="1">Multi-pass membrane protein</topology>
    </subcellularLocation>
</comment>
<proteinExistence type="inferred from homology"/>
<dbReference type="Gene3D" id="6.10.340.10">
    <property type="match status" value="1"/>
</dbReference>
<comment type="caution">
    <text evidence="14">The sequence shown here is derived from an EMBL/GenBank/DDBJ whole genome shotgun (WGS) entry which is preliminary data.</text>
</comment>
<evidence type="ECO:0000313" key="14">
    <source>
        <dbReference type="EMBL" id="KXZ17514.1"/>
    </source>
</evidence>
<evidence type="ECO:0000256" key="6">
    <source>
        <dbReference type="ARBA" id="ARBA00022989"/>
    </source>
</evidence>
<dbReference type="SMART" id="SM00283">
    <property type="entry name" value="MA"/>
    <property type="match status" value="1"/>
</dbReference>
<evidence type="ECO:0000256" key="8">
    <source>
        <dbReference type="ARBA" id="ARBA00023224"/>
    </source>
</evidence>